<keyword evidence="3" id="KW-1185">Reference proteome</keyword>
<evidence type="ECO:0000256" key="1">
    <source>
        <dbReference type="SAM" id="MobiDB-lite"/>
    </source>
</evidence>
<dbReference type="Proteomes" id="UP000619293">
    <property type="component" value="Unassembled WGS sequence"/>
</dbReference>
<reference evidence="2 3" key="1">
    <citation type="submission" date="2021-01" db="EMBL/GenBank/DDBJ databases">
        <title>Whole genome shotgun sequence of Catellatospora chokoriensis NBRC 107358.</title>
        <authorList>
            <person name="Komaki H."/>
            <person name="Tamura T."/>
        </authorList>
    </citation>
    <scope>NUCLEOTIDE SEQUENCE [LARGE SCALE GENOMIC DNA]</scope>
    <source>
        <strain evidence="2 3">NBRC 107358</strain>
    </source>
</reference>
<organism evidence="2 3">
    <name type="scientific">Catellatospora chokoriensis</name>
    <dbReference type="NCBI Taxonomy" id="310353"/>
    <lineage>
        <taxon>Bacteria</taxon>
        <taxon>Bacillati</taxon>
        <taxon>Actinomycetota</taxon>
        <taxon>Actinomycetes</taxon>
        <taxon>Micromonosporales</taxon>
        <taxon>Micromonosporaceae</taxon>
        <taxon>Catellatospora</taxon>
    </lineage>
</organism>
<dbReference type="AlphaFoldDB" id="A0A8J3K1U2"/>
<dbReference type="EMBL" id="BONG01000031">
    <property type="protein sequence ID" value="GIF91396.1"/>
    <property type="molecule type" value="Genomic_DNA"/>
</dbReference>
<gene>
    <name evidence="2" type="ORF">Cch02nite_48400</name>
</gene>
<evidence type="ECO:0000313" key="2">
    <source>
        <dbReference type="EMBL" id="GIF91396.1"/>
    </source>
</evidence>
<name>A0A8J3K1U2_9ACTN</name>
<comment type="caution">
    <text evidence="2">The sequence shown here is derived from an EMBL/GenBank/DDBJ whole genome shotgun (WGS) entry which is preliminary data.</text>
</comment>
<proteinExistence type="predicted"/>
<sequence length="78" mass="8073">MGRGQPVHGPSGRGLSPPAVAAAPAPPAVGWAIRRFNKLREASADEVAAAISAENGSASWFTRIGKPFLTRQANATIH</sequence>
<accession>A0A8J3K1U2</accession>
<feature type="region of interest" description="Disordered" evidence="1">
    <location>
        <begin position="1"/>
        <end position="24"/>
    </location>
</feature>
<protein>
    <submittedName>
        <fullName evidence="2">Uncharacterized protein</fullName>
    </submittedName>
</protein>
<evidence type="ECO:0000313" key="3">
    <source>
        <dbReference type="Proteomes" id="UP000619293"/>
    </source>
</evidence>